<protein>
    <recommendedName>
        <fullName evidence="4">Transmembrane protein</fullName>
    </recommendedName>
</protein>
<dbReference type="AlphaFoldDB" id="A0A4P1R6Z4"/>
<keyword evidence="3" id="KW-1185">Reference proteome</keyword>
<dbReference type="EMBL" id="CM007370">
    <property type="protein sequence ID" value="OIW03882.1"/>
    <property type="molecule type" value="Genomic_DNA"/>
</dbReference>
<evidence type="ECO:0000313" key="2">
    <source>
        <dbReference type="EMBL" id="OIW03882.1"/>
    </source>
</evidence>
<proteinExistence type="predicted"/>
<dbReference type="Gramene" id="OIW03882">
    <property type="protein sequence ID" value="OIW03882"/>
    <property type="gene ID" value="TanjilG_30158"/>
</dbReference>
<accession>A0A4P1R6Z4</accession>
<keyword evidence="1" id="KW-0812">Transmembrane</keyword>
<dbReference type="PANTHER" id="PTHR35462:SF2">
    <property type="entry name" value="TRANSMEMBRANE PROTEIN"/>
    <property type="match status" value="1"/>
</dbReference>
<sequence>MEEEDPWLGADKLYHFIFCFSLTILFSTLASFTPFPFLRRHSLLFGSISSLLAGAAKEAADHLGYFHSAGASTRDALADLLGVLLAFSALSLFRFRRTIPPPKLGIELL</sequence>
<feature type="transmembrane region" description="Helical" evidence="1">
    <location>
        <begin position="12"/>
        <end position="30"/>
    </location>
</feature>
<gene>
    <name evidence="2" type="ORF">TanjilG_30158</name>
</gene>
<dbReference type="STRING" id="3871.A0A4P1R6Z4"/>
<feature type="transmembrane region" description="Helical" evidence="1">
    <location>
        <begin position="76"/>
        <end position="95"/>
    </location>
</feature>
<evidence type="ECO:0008006" key="4">
    <source>
        <dbReference type="Google" id="ProtNLM"/>
    </source>
</evidence>
<evidence type="ECO:0000256" key="1">
    <source>
        <dbReference type="SAM" id="Phobius"/>
    </source>
</evidence>
<name>A0A4P1R6Z4_LUPAN</name>
<reference evidence="2 3" key="1">
    <citation type="journal article" date="2017" name="Plant Biotechnol. J.">
        <title>A comprehensive draft genome sequence for lupin (Lupinus angustifolius), an emerging health food: insights into plant-microbe interactions and legume evolution.</title>
        <authorList>
            <person name="Hane J.K."/>
            <person name="Ming Y."/>
            <person name="Kamphuis L.G."/>
            <person name="Nelson M.N."/>
            <person name="Garg G."/>
            <person name="Atkins C.A."/>
            <person name="Bayer P.E."/>
            <person name="Bravo A."/>
            <person name="Bringans S."/>
            <person name="Cannon S."/>
            <person name="Edwards D."/>
            <person name="Foley R."/>
            <person name="Gao L.L."/>
            <person name="Harrison M.J."/>
            <person name="Huang W."/>
            <person name="Hurgobin B."/>
            <person name="Li S."/>
            <person name="Liu C.W."/>
            <person name="McGrath A."/>
            <person name="Morahan G."/>
            <person name="Murray J."/>
            <person name="Weller J."/>
            <person name="Jian J."/>
            <person name="Singh K.B."/>
        </authorList>
    </citation>
    <scope>NUCLEOTIDE SEQUENCE [LARGE SCALE GENOMIC DNA]</scope>
    <source>
        <strain evidence="3">cv. Tanjil</strain>
        <tissue evidence="2">Whole plant</tissue>
    </source>
</reference>
<dbReference type="KEGG" id="lang:109358364"/>
<evidence type="ECO:0000313" key="3">
    <source>
        <dbReference type="Proteomes" id="UP000188354"/>
    </source>
</evidence>
<dbReference type="OrthoDB" id="772152at2759"/>
<dbReference type="PANTHER" id="PTHR35462">
    <property type="match status" value="1"/>
</dbReference>
<dbReference type="Proteomes" id="UP000188354">
    <property type="component" value="Chromosome LG10"/>
</dbReference>
<keyword evidence="1" id="KW-1133">Transmembrane helix</keyword>
<keyword evidence="1" id="KW-0472">Membrane</keyword>
<organism evidence="2 3">
    <name type="scientific">Lupinus angustifolius</name>
    <name type="common">Narrow-leaved blue lupine</name>
    <dbReference type="NCBI Taxonomy" id="3871"/>
    <lineage>
        <taxon>Eukaryota</taxon>
        <taxon>Viridiplantae</taxon>
        <taxon>Streptophyta</taxon>
        <taxon>Embryophyta</taxon>
        <taxon>Tracheophyta</taxon>
        <taxon>Spermatophyta</taxon>
        <taxon>Magnoliopsida</taxon>
        <taxon>eudicotyledons</taxon>
        <taxon>Gunneridae</taxon>
        <taxon>Pentapetalae</taxon>
        <taxon>rosids</taxon>
        <taxon>fabids</taxon>
        <taxon>Fabales</taxon>
        <taxon>Fabaceae</taxon>
        <taxon>Papilionoideae</taxon>
        <taxon>50 kb inversion clade</taxon>
        <taxon>genistoids sensu lato</taxon>
        <taxon>core genistoids</taxon>
        <taxon>Genisteae</taxon>
        <taxon>Lupinus</taxon>
    </lineage>
</organism>